<comment type="caution">
    <text evidence="12">The sequence shown here is derived from an EMBL/GenBank/DDBJ whole genome shotgun (WGS) entry which is preliminary data.</text>
</comment>
<keyword evidence="6 9" id="KW-0482">Metalloprotease</keyword>
<evidence type="ECO:0000256" key="7">
    <source>
        <dbReference type="ARBA" id="ARBA00023145"/>
    </source>
</evidence>
<dbReference type="Proteomes" id="UP000752171">
    <property type="component" value="Unassembled WGS sequence"/>
</dbReference>
<gene>
    <name evidence="12" type="primary">HCEA</name>
    <name evidence="12" type="ORF">AMEX_G19773</name>
</gene>
<keyword evidence="8" id="KW-1015">Disulfide bond</keyword>
<dbReference type="GO" id="GO:0004222">
    <property type="term" value="F:metalloendopeptidase activity"/>
    <property type="evidence" value="ECO:0007669"/>
    <property type="project" value="UniProtKB-UniRule"/>
</dbReference>
<comment type="caution">
    <text evidence="9">Lacks conserved residue(s) required for the propagation of feature annotation.</text>
</comment>
<dbReference type="EC" id="3.4.24.-" evidence="10"/>
<dbReference type="InterPro" id="IPR001506">
    <property type="entry name" value="Peptidase_M12A"/>
</dbReference>
<evidence type="ECO:0000256" key="9">
    <source>
        <dbReference type="PROSITE-ProRule" id="PRU01211"/>
    </source>
</evidence>
<keyword evidence="1 9" id="KW-0645">Protease</keyword>
<feature type="binding site" evidence="9">
    <location>
        <position position="209"/>
    </location>
    <ligand>
        <name>Zn(2+)</name>
        <dbReference type="ChEBI" id="CHEBI:29105"/>
        <note>catalytic</note>
    </ligand>
</feature>
<dbReference type="PANTHER" id="PTHR10127:SF899">
    <property type="entry name" value="ASTACIN-LIKE METALLOENDOPEPTIDASE-RELATED"/>
    <property type="match status" value="1"/>
</dbReference>
<keyword evidence="4 9" id="KW-0378">Hydrolase</keyword>
<proteinExistence type="predicted"/>
<keyword evidence="5 9" id="KW-0862">Zinc</keyword>
<dbReference type="PRINTS" id="PR00480">
    <property type="entry name" value="ASTACIN"/>
</dbReference>
<dbReference type="SUPFAM" id="SSF55486">
    <property type="entry name" value="Metalloproteases ('zincins'), catalytic domain"/>
    <property type="match status" value="1"/>
</dbReference>
<protein>
    <recommendedName>
        <fullName evidence="10">Metalloendopeptidase</fullName>
        <ecNumber evidence="10">3.4.24.-</ecNumber>
    </recommendedName>
</protein>
<dbReference type="InterPro" id="IPR024079">
    <property type="entry name" value="MetalloPept_cat_dom_sf"/>
</dbReference>
<keyword evidence="2 9" id="KW-0479">Metal-binding</keyword>
<evidence type="ECO:0000256" key="2">
    <source>
        <dbReference type="ARBA" id="ARBA00022723"/>
    </source>
</evidence>
<dbReference type="GO" id="GO:0006508">
    <property type="term" value="P:proteolysis"/>
    <property type="evidence" value="ECO:0007669"/>
    <property type="project" value="UniProtKB-KW"/>
</dbReference>
<sequence length="319" mass="36045">MTMMSLLQCVALSLLIGSVCCNPIQVFSEPGIYDEGELMGALEGYEPEMSNMVEEAEDYEDVPDDDMPSLSDIEEAENADLDQINPTITYGDIAVNPRTRNAHPCTARGCKWPKHSNGLVYVPVEISSRYNEAEKSVILNGLASFYRTTCIRFVWRKTSQDYLSFIPKDGCWSYLGRQGGKQEVSLQRSGCIYHQTVQHEVLHALGFHHEHVRSDRDNHVTILTKNIIPGKERNFEKTATNNLRTPYDYNSVMHYGRFAFSTERGKLPTIVPKPNPNVRIGLATQMSSNDILRVNRLYNCCKYSIFLFGDQLGCLLAAQ</sequence>
<name>A0A8T2LCR8_ASTMX</name>
<dbReference type="PROSITE" id="PS51864">
    <property type="entry name" value="ASTACIN"/>
    <property type="match status" value="1"/>
</dbReference>
<dbReference type="Gene3D" id="3.40.390.10">
    <property type="entry name" value="Collagenase (Catalytic Domain)"/>
    <property type="match status" value="1"/>
</dbReference>
<dbReference type="Pfam" id="PF01400">
    <property type="entry name" value="Astacin"/>
    <property type="match status" value="1"/>
</dbReference>
<feature type="binding site" evidence="9">
    <location>
        <position position="199"/>
    </location>
    <ligand>
        <name>Zn(2+)</name>
        <dbReference type="ChEBI" id="CHEBI:29105"/>
        <note>catalytic</note>
    </ligand>
</feature>
<dbReference type="AlphaFoldDB" id="A0A8T2LCR8"/>
<evidence type="ECO:0000256" key="10">
    <source>
        <dbReference type="RuleBase" id="RU361183"/>
    </source>
</evidence>
<dbReference type="EMBL" id="JAICCE010000016">
    <property type="protein sequence ID" value="KAG9267096.1"/>
    <property type="molecule type" value="Genomic_DNA"/>
</dbReference>
<organism evidence="12 13">
    <name type="scientific">Astyanax mexicanus</name>
    <name type="common">Blind cave fish</name>
    <name type="synonym">Astyanax fasciatus mexicanus</name>
    <dbReference type="NCBI Taxonomy" id="7994"/>
    <lineage>
        <taxon>Eukaryota</taxon>
        <taxon>Metazoa</taxon>
        <taxon>Chordata</taxon>
        <taxon>Craniata</taxon>
        <taxon>Vertebrata</taxon>
        <taxon>Euteleostomi</taxon>
        <taxon>Actinopterygii</taxon>
        <taxon>Neopterygii</taxon>
        <taxon>Teleostei</taxon>
        <taxon>Ostariophysi</taxon>
        <taxon>Characiformes</taxon>
        <taxon>Characoidei</taxon>
        <taxon>Acestrorhamphidae</taxon>
        <taxon>Acestrorhamphinae</taxon>
        <taxon>Astyanax</taxon>
    </lineage>
</organism>
<dbReference type="GO" id="GO:0008270">
    <property type="term" value="F:zinc ion binding"/>
    <property type="evidence" value="ECO:0007669"/>
    <property type="project" value="UniProtKB-UniRule"/>
</dbReference>
<feature type="domain" description="Peptidase M12A" evidence="11">
    <location>
        <begin position="101"/>
        <end position="302"/>
    </location>
</feature>
<dbReference type="InterPro" id="IPR006026">
    <property type="entry name" value="Peptidase_Metallo"/>
</dbReference>
<feature type="chain" id="PRO_5035967462" description="Metalloendopeptidase" evidence="10">
    <location>
        <begin position="22"/>
        <end position="319"/>
    </location>
</feature>
<evidence type="ECO:0000256" key="5">
    <source>
        <dbReference type="ARBA" id="ARBA00022833"/>
    </source>
</evidence>
<evidence type="ECO:0000259" key="11">
    <source>
        <dbReference type="PROSITE" id="PS51864"/>
    </source>
</evidence>
<feature type="signal peptide" evidence="10">
    <location>
        <begin position="1"/>
        <end position="21"/>
    </location>
</feature>
<keyword evidence="7" id="KW-0865">Zymogen</keyword>
<evidence type="ECO:0000256" key="6">
    <source>
        <dbReference type="ARBA" id="ARBA00023049"/>
    </source>
</evidence>
<evidence type="ECO:0000313" key="12">
    <source>
        <dbReference type="EMBL" id="KAG9267096.1"/>
    </source>
</evidence>
<reference evidence="12 13" key="1">
    <citation type="submission" date="2021-07" db="EMBL/GenBank/DDBJ databases">
        <authorList>
            <person name="Imarazene B."/>
            <person name="Zahm M."/>
            <person name="Klopp C."/>
            <person name="Cabau C."/>
            <person name="Beille S."/>
            <person name="Jouanno E."/>
            <person name="Castinel A."/>
            <person name="Lluch J."/>
            <person name="Gil L."/>
            <person name="Kuchtly C."/>
            <person name="Lopez Roques C."/>
            <person name="Donnadieu C."/>
            <person name="Parrinello H."/>
            <person name="Journot L."/>
            <person name="Du K."/>
            <person name="Schartl M."/>
            <person name="Retaux S."/>
            <person name="Guiguen Y."/>
        </authorList>
    </citation>
    <scope>NUCLEOTIDE SEQUENCE [LARGE SCALE GENOMIC DNA]</scope>
    <source>
        <strain evidence="12">Pach_M1</strain>
        <tissue evidence="12">Testis</tissue>
    </source>
</reference>
<dbReference type="FunFam" id="3.40.390.10:FF:000040">
    <property type="entry name" value="Metalloendopeptidase"/>
    <property type="match status" value="1"/>
</dbReference>
<evidence type="ECO:0000313" key="13">
    <source>
        <dbReference type="Proteomes" id="UP000752171"/>
    </source>
</evidence>
<feature type="active site" evidence="9">
    <location>
        <position position="200"/>
    </location>
</feature>
<comment type="cofactor">
    <cofactor evidence="9 10">
        <name>Zn(2+)</name>
        <dbReference type="ChEBI" id="CHEBI:29105"/>
    </cofactor>
    <text evidence="9 10">Binds 1 zinc ion per subunit.</text>
</comment>
<accession>A0A8T2LCR8</accession>
<evidence type="ECO:0000256" key="8">
    <source>
        <dbReference type="ARBA" id="ARBA00023157"/>
    </source>
</evidence>
<dbReference type="SMART" id="SM00235">
    <property type="entry name" value="ZnMc"/>
    <property type="match status" value="1"/>
</dbReference>
<dbReference type="PANTHER" id="PTHR10127">
    <property type="entry name" value="DISCOIDIN, CUB, EGF, LAMININ , AND ZINC METALLOPROTEASE DOMAIN CONTAINING"/>
    <property type="match status" value="1"/>
</dbReference>
<feature type="binding site" evidence="9">
    <location>
        <position position="203"/>
    </location>
    <ligand>
        <name>Zn(2+)</name>
        <dbReference type="ChEBI" id="CHEBI:29105"/>
        <note>catalytic</note>
    </ligand>
</feature>
<evidence type="ECO:0000256" key="4">
    <source>
        <dbReference type="ARBA" id="ARBA00022801"/>
    </source>
</evidence>
<evidence type="ECO:0000256" key="1">
    <source>
        <dbReference type="ARBA" id="ARBA00022670"/>
    </source>
</evidence>
<keyword evidence="3 10" id="KW-0732">Signal</keyword>
<evidence type="ECO:0000256" key="3">
    <source>
        <dbReference type="ARBA" id="ARBA00022729"/>
    </source>
</evidence>